<feature type="domain" description="BPL/LPL catalytic" evidence="7">
    <location>
        <begin position="47"/>
        <end position="225"/>
    </location>
</feature>
<feature type="site" description="Lowers pKa of active site Cys" evidence="5">
    <location>
        <position position="154"/>
    </location>
</feature>
<evidence type="ECO:0000256" key="2">
    <source>
        <dbReference type="ARBA" id="ARBA00022679"/>
    </source>
</evidence>
<keyword evidence="5" id="KW-0963">Cytoplasm</keyword>
<dbReference type="GO" id="GO:0016740">
    <property type="term" value="F:transferase activity"/>
    <property type="evidence" value="ECO:0007669"/>
    <property type="project" value="UniProtKB-KW"/>
</dbReference>
<dbReference type="Gene3D" id="3.30.930.10">
    <property type="entry name" value="Bira Bifunctional Protein, Domain 2"/>
    <property type="match status" value="1"/>
</dbReference>
<dbReference type="EC" id="2.3.1.181" evidence="5 6"/>
<reference evidence="8 9" key="1">
    <citation type="journal article" date="2024" name="Environ. Microbiol.">
        <title>Novel evolutionary insights on the interactions of the Holosporales (Alphaproteobacteria) with eukaryotic hosts from comparative genomics.</title>
        <authorList>
            <person name="Giovannini M."/>
            <person name="Petroni G."/>
            <person name="Castelli M."/>
        </authorList>
    </citation>
    <scope>NUCLEOTIDE SEQUENCE [LARGE SCALE GENOMIC DNA]</scope>
    <source>
        <strain evidence="8 9">US_Bl 15I1</strain>
    </source>
</reference>
<comment type="catalytic activity">
    <reaction evidence="5 6">
        <text>octanoyl-[ACP] + L-lysyl-[protein] = N(6)-octanoyl-L-lysyl-[protein] + holo-[ACP] + H(+)</text>
        <dbReference type="Rhea" id="RHEA:17665"/>
        <dbReference type="Rhea" id="RHEA-COMP:9636"/>
        <dbReference type="Rhea" id="RHEA-COMP:9685"/>
        <dbReference type="Rhea" id="RHEA-COMP:9752"/>
        <dbReference type="Rhea" id="RHEA-COMP:9928"/>
        <dbReference type="ChEBI" id="CHEBI:15378"/>
        <dbReference type="ChEBI" id="CHEBI:29969"/>
        <dbReference type="ChEBI" id="CHEBI:64479"/>
        <dbReference type="ChEBI" id="CHEBI:78463"/>
        <dbReference type="ChEBI" id="CHEBI:78809"/>
        <dbReference type="EC" id="2.3.1.181"/>
    </reaction>
</comment>
<dbReference type="Pfam" id="PF21948">
    <property type="entry name" value="LplA-B_cat"/>
    <property type="match status" value="1"/>
</dbReference>
<evidence type="ECO:0000256" key="4">
    <source>
        <dbReference type="ARBA" id="ARBA00024732"/>
    </source>
</evidence>
<comment type="subcellular location">
    <subcellularLocation>
        <location evidence="5">Cytoplasm</location>
    </subcellularLocation>
</comment>
<evidence type="ECO:0000313" key="9">
    <source>
        <dbReference type="Proteomes" id="UP001330434"/>
    </source>
</evidence>
<keyword evidence="3 5" id="KW-0012">Acyltransferase</keyword>
<comment type="pathway">
    <text evidence="1 5 6">Protein modification; protein lipoylation via endogenous pathway; protein N(6)-(lipoyl)lysine from octanoyl-[acyl-carrier-protein]: step 1/2.</text>
</comment>
<protein>
    <recommendedName>
        <fullName evidence="5 6">Octanoyltransferase</fullName>
        <ecNumber evidence="5 6">2.3.1.181</ecNumber>
    </recommendedName>
    <alternativeName>
        <fullName evidence="5">Lipoate-protein ligase B</fullName>
    </alternativeName>
    <alternativeName>
        <fullName evidence="5">Lipoyl/octanoyl transferase</fullName>
    </alternativeName>
    <alternativeName>
        <fullName evidence="5">Octanoyl-[acyl-carrier-protein]-protein N-octanoyltransferase</fullName>
    </alternativeName>
</protein>
<sequence>MECPPFARGESKDFCPPLPEWKIEEGLIDYPNALATMESRALAIFQDQAPELIWLCEHPSLYTLGTSGKDEDVLENAPFPAFHSGRGGQVTYHGPGQRIAYVMLDLKNRGADLRSYVRNLEGWIIQALLHLGVTGFRAEGRVGIWVDINGQEKKIAAIGVRVKKWVTLHGISLNVNPDLSHYNHIIPCGLPQYGLTSLEDLGITASFKEVDHALQIAFTEVFHAH</sequence>
<dbReference type="CDD" id="cd16444">
    <property type="entry name" value="LipB"/>
    <property type="match status" value="1"/>
</dbReference>
<dbReference type="InterPro" id="IPR045864">
    <property type="entry name" value="aa-tRNA-synth_II/BPL/LPL"/>
</dbReference>
<evidence type="ECO:0000256" key="1">
    <source>
        <dbReference type="ARBA" id="ARBA00004821"/>
    </source>
</evidence>
<evidence type="ECO:0000256" key="5">
    <source>
        <dbReference type="HAMAP-Rule" id="MF_00013"/>
    </source>
</evidence>
<dbReference type="SUPFAM" id="SSF55681">
    <property type="entry name" value="Class II aaRS and biotin synthetases"/>
    <property type="match status" value="1"/>
</dbReference>
<name>A0ABZ2C9G6_9PROT</name>
<dbReference type="PIRSF" id="PIRSF016262">
    <property type="entry name" value="LPLase"/>
    <property type="match status" value="1"/>
</dbReference>
<dbReference type="InterPro" id="IPR020605">
    <property type="entry name" value="Octanoyltransferase_CS"/>
</dbReference>
<feature type="binding site" evidence="5">
    <location>
        <begin position="86"/>
        <end position="93"/>
    </location>
    <ligand>
        <name>substrate</name>
    </ligand>
</feature>
<evidence type="ECO:0000313" key="8">
    <source>
        <dbReference type="EMBL" id="WVX67259.1"/>
    </source>
</evidence>
<dbReference type="EMBL" id="CP133270">
    <property type="protein sequence ID" value="WVX67259.1"/>
    <property type="molecule type" value="Genomic_DNA"/>
</dbReference>
<dbReference type="PANTHER" id="PTHR10993:SF7">
    <property type="entry name" value="LIPOYLTRANSFERASE 2, MITOCHONDRIAL-RELATED"/>
    <property type="match status" value="1"/>
</dbReference>
<feature type="binding site" evidence="5">
    <location>
        <begin position="157"/>
        <end position="159"/>
    </location>
    <ligand>
        <name>substrate</name>
    </ligand>
</feature>
<dbReference type="HAMAP" id="MF_00013">
    <property type="entry name" value="LipB"/>
    <property type="match status" value="1"/>
</dbReference>
<feature type="binding site" evidence="5">
    <location>
        <begin position="170"/>
        <end position="172"/>
    </location>
    <ligand>
        <name>substrate</name>
    </ligand>
</feature>
<evidence type="ECO:0000256" key="3">
    <source>
        <dbReference type="ARBA" id="ARBA00023315"/>
    </source>
</evidence>
<dbReference type="Proteomes" id="UP001330434">
    <property type="component" value="Chromosome"/>
</dbReference>
<dbReference type="InterPro" id="IPR004143">
    <property type="entry name" value="BPL_LPL_catalytic"/>
</dbReference>
<feature type="active site" description="Acyl-thioester intermediate" evidence="5">
    <location>
        <position position="188"/>
    </location>
</feature>
<accession>A0ABZ2C9G6</accession>
<dbReference type="RefSeq" id="WP_331256032.1">
    <property type="nucleotide sequence ID" value="NZ_CP133270.1"/>
</dbReference>
<dbReference type="NCBIfam" id="NF010921">
    <property type="entry name" value="PRK14341.1"/>
    <property type="match status" value="1"/>
</dbReference>
<keyword evidence="9" id="KW-1185">Reference proteome</keyword>
<comment type="similarity">
    <text evidence="5 6">Belongs to the LipB family.</text>
</comment>
<evidence type="ECO:0000256" key="6">
    <source>
        <dbReference type="PIRNR" id="PIRNR016262"/>
    </source>
</evidence>
<organism evidence="8 9">
    <name type="scientific">Candidatus Bealeia paramacronuclearis</name>
    <dbReference type="NCBI Taxonomy" id="1921001"/>
    <lineage>
        <taxon>Bacteria</taxon>
        <taxon>Pseudomonadati</taxon>
        <taxon>Pseudomonadota</taxon>
        <taxon>Alphaproteobacteria</taxon>
        <taxon>Holosporales</taxon>
        <taxon>Holosporaceae</taxon>
        <taxon>Candidatus Bealeia</taxon>
    </lineage>
</organism>
<dbReference type="PROSITE" id="PS01313">
    <property type="entry name" value="LIPB"/>
    <property type="match status" value="1"/>
</dbReference>
<comment type="function">
    <text evidence="4 5 6">Catalyzes the transfer of endogenously produced octanoic acid from octanoyl-acyl-carrier-protein onto the lipoyl domains of lipoate-dependent enzymes. Lipoyl-ACP can also act as a substrate although octanoyl-ACP is likely to be the physiological substrate.</text>
</comment>
<dbReference type="PANTHER" id="PTHR10993">
    <property type="entry name" value="OCTANOYLTRANSFERASE"/>
    <property type="match status" value="1"/>
</dbReference>
<dbReference type="NCBIfam" id="TIGR00214">
    <property type="entry name" value="lipB"/>
    <property type="match status" value="1"/>
</dbReference>
<keyword evidence="2 5" id="KW-0808">Transferase</keyword>
<gene>
    <name evidence="5" type="primary">lipB</name>
    <name evidence="8" type="ORF">Bealeia1_01457</name>
</gene>
<dbReference type="NCBIfam" id="NF010925">
    <property type="entry name" value="PRK14345.1"/>
    <property type="match status" value="1"/>
</dbReference>
<dbReference type="PROSITE" id="PS51733">
    <property type="entry name" value="BPL_LPL_CATALYTIC"/>
    <property type="match status" value="1"/>
</dbReference>
<proteinExistence type="inferred from homology"/>
<dbReference type="InterPro" id="IPR000544">
    <property type="entry name" value="Octanoyltransferase"/>
</dbReference>
<comment type="miscellaneous">
    <text evidence="5">In the reaction, the free carboxyl group of octanoic acid is attached via an amide linkage to the epsilon-amino group of a specific lysine residue of lipoyl domains of lipoate-dependent enzymes.</text>
</comment>
<evidence type="ECO:0000259" key="7">
    <source>
        <dbReference type="PROSITE" id="PS51733"/>
    </source>
</evidence>